<evidence type="ECO:0000313" key="2">
    <source>
        <dbReference type="EMBL" id="ASQ47261.1"/>
    </source>
</evidence>
<dbReference type="PANTHER" id="PTHR43796">
    <property type="entry name" value="CARBOXYNORSPERMIDINE SYNTHASE"/>
    <property type="match status" value="1"/>
</dbReference>
<accession>A0A222P5Y0</accession>
<sequence>MQQKVMILGGYGNFGKRIAQSLCKAHIAVIIAGRNLLKAKQFALELQSCYSSVPVIAIALDVTKDLKVSLQKYTPTVVINTCGPFQTADYRVAASCVECGIHYLDLADGRDFVCGISKLDVMARANKVLVVSGASSVPGLSSAVLQQFQSEFSTIDSLHYGIATVQKFSRGFATAKAILTYLGKPCRAPLGDTHVFYGWQGLHRIHYPEMGKRWMGFCDVPDLDLLPSYFGIKKIRFSAGMESNLLHLGMWLVSWLVRLGLPVSLPNHTQLLINIGHLFDWQSSDNSGMHMFIKGLDLQGKPLEIKWFVLAREAAGPYIPTIPAIVLAKQLVRGQLTLKGALPCVALVTLKDYLSELVDLPITTKIWRNNVLSMA</sequence>
<evidence type="ECO:0000259" key="1">
    <source>
        <dbReference type="Pfam" id="PF03435"/>
    </source>
</evidence>
<dbReference type="RefSeq" id="WP_094092019.1">
    <property type="nucleotide sequence ID" value="NZ_CP016397.1"/>
</dbReference>
<dbReference type="AlphaFoldDB" id="A0A222P5Y0"/>
<dbReference type="KEGG" id="lcd:clem_13670"/>
<evidence type="ECO:0000313" key="3">
    <source>
        <dbReference type="Proteomes" id="UP000201728"/>
    </source>
</evidence>
<dbReference type="Pfam" id="PF03435">
    <property type="entry name" value="Sacchrp_dh_NADP"/>
    <property type="match status" value="1"/>
</dbReference>
<gene>
    <name evidence="2" type="ORF">clem_13670</name>
</gene>
<protein>
    <submittedName>
        <fullName evidence="2">Saccharopine dehydrogenase</fullName>
    </submittedName>
</protein>
<dbReference type="Proteomes" id="UP000201728">
    <property type="component" value="Chromosome"/>
</dbReference>
<dbReference type="OrthoDB" id="528778at2"/>
<feature type="domain" description="Saccharopine dehydrogenase NADP binding" evidence="1">
    <location>
        <begin position="5"/>
        <end position="107"/>
    </location>
</feature>
<dbReference type="InterPro" id="IPR005097">
    <property type="entry name" value="Sacchrp_dh_NADP-bd"/>
</dbReference>
<dbReference type="Gene3D" id="3.40.50.720">
    <property type="entry name" value="NAD(P)-binding Rossmann-like Domain"/>
    <property type="match status" value="1"/>
</dbReference>
<proteinExistence type="predicted"/>
<keyword evidence="3" id="KW-1185">Reference proteome</keyword>
<dbReference type="PANTHER" id="PTHR43796:SF2">
    <property type="entry name" value="CARBOXYNORSPERMIDINE SYNTHASE"/>
    <property type="match status" value="1"/>
</dbReference>
<reference evidence="3" key="1">
    <citation type="submission" date="2016-07" db="EMBL/GenBank/DDBJ databases">
        <authorList>
            <person name="Florea S."/>
            <person name="Webb J.S."/>
            <person name="Jaromczyk J."/>
            <person name="Schardl C.L."/>
        </authorList>
    </citation>
    <scope>NUCLEOTIDE SEQUENCE [LARGE SCALE GENOMIC DNA]</scope>
    <source>
        <strain evidence="3">CDC-D5610</strain>
    </source>
</reference>
<dbReference type="EMBL" id="CP016397">
    <property type="protein sequence ID" value="ASQ47261.1"/>
    <property type="molecule type" value="Genomic_DNA"/>
</dbReference>
<dbReference type="InterPro" id="IPR036291">
    <property type="entry name" value="NAD(P)-bd_dom_sf"/>
</dbReference>
<name>A0A222P5Y0_9GAMM</name>
<organism evidence="2 3">
    <name type="scientific">Legionella clemsonensis</name>
    <dbReference type="NCBI Taxonomy" id="1867846"/>
    <lineage>
        <taxon>Bacteria</taxon>
        <taxon>Pseudomonadati</taxon>
        <taxon>Pseudomonadota</taxon>
        <taxon>Gammaproteobacteria</taxon>
        <taxon>Legionellales</taxon>
        <taxon>Legionellaceae</taxon>
        <taxon>Legionella</taxon>
    </lineage>
</organism>
<dbReference type="SUPFAM" id="SSF51735">
    <property type="entry name" value="NAD(P)-binding Rossmann-fold domains"/>
    <property type="match status" value="1"/>
</dbReference>